<feature type="transmembrane region" description="Helical" evidence="1">
    <location>
        <begin position="929"/>
        <end position="947"/>
    </location>
</feature>
<dbReference type="OrthoDB" id="344929at2"/>
<feature type="transmembrane region" description="Helical" evidence="1">
    <location>
        <begin position="141"/>
        <end position="160"/>
    </location>
</feature>
<feature type="transmembrane region" description="Helical" evidence="1">
    <location>
        <begin position="736"/>
        <end position="755"/>
    </location>
</feature>
<sequence>MEPFFIFVLFLFGLYTFFQSKSLKNQVEELESRIRILELSLKTEQKPETKAAYSEEQTQKGKPVAPVIESKRIPPAEVPPESIEVKTTANVPVVAKTIPPETKTEAPIEKPQEKIIPKEPKEPGLLIQFWKKIEKPLSENWTGILGAVILVAGIGFLGIYALFILSAFFRCLLVLGFSGALFALSLWLGKKSEFRTISLALRSSAAAVFLFVSLGSGYIETLRWLDNSYFALSALALGVLVNVFTGYRSKNETFASLHTILGLVSVSIPQSSAFTLGVITLICLPGVVWNYSERRQVHLLVVSTGFFASHIIWNHQIYSASKPVGFEVIFPILCILPVFSGALLVHYRETLYGKKGFELFPLVSHLLNWSYLGISLVQYSQKSKYSTILLFFAAAIVWFLSMNAKRKEISWLFLTDRLVSQSLIVLAIFSFHLWNMANLSIVAILALEILIFSWICFKEDNRFLERVSLSLTTLVFGILIVFSYKDFFESPTPGVVVQEALASQIGYGLLILALVGFIGILEKRFPIVQEELSLTSLLTTAMGLLAGGGLFSLYLFFSKETFGIWIPSILLSVILLLRERLSSKRLLFTIAILTPLVTLTLWKSIVSSADESAERILLVSLPWLLPFLIYLKNCKIGEEKASVFWPGLFGFTAHLVFTFYFYLNLKSPLLFGPFAVLLSLLYLESGRWSRKNEMEKSAKQGKLFHSFYILAFVLAGLFLLRHFAVEFQASSILFGIPARFWIEILAAFVFLYWVLFPEEEFSSLPWLGSAQPLFLELLITIVVIGIYTETPGRILSFAMALATLILFFLSKIKSLKTERFALYVYLFFIWTNIEIFLGGESTVFATQNEFPWKQRGFQIASIFAQLGVVFFIFPRLSLEGIESRFIGWTRIWRSPLRFFQRYYNILPGYLGIFGIVVAVYVYTKDILSPISNLIVGPAWALLSILFLELGQFFTKRSASQSIGILADFLKRASWFGLIAFSVHYIYVDLQSSYLFIGFLSAAHWVGLLGFLVWVYWATSNIKEIESVTFWKVVVPLLAEGCLFFVGLISYSTLNESWVSVAFAIAAILVLEIGIRKSQTLSRFRWYGILFHLFSCFYLTFIVSTEDNPVAQWYQAKWIPGVLTILLLFLFVYRAYRSYGKEEISFPQGLGFLKGISEKTGIYLNGIVYYPFFIGIFLFLYWSFSSAVLTLLWSTLAFLIFLLGLFLKESWFRYLSLGLLLFCVGRLVFHDLSSAGTILKAVVFLGVGSILLLMNTIYNKYRDRF</sequence>
<feature type="transmembrane region" description="Helical" evidence="1">
    <location>
        <begin position="822"/>
        <end position="839"/>
    </location>
</feature>
<keyword evidence="1" id="KW-0472">Membrane</keyword>
<feature type="transmembrane region" description="Helical" evidence="1">
    <location>
        <begin position="1028"/>
        <end position="1050"/>
    </location>
</feature>
<feature type="transmembrane region" description="Helical" evidence="1">
    <location>
        <begin position="767"/>
        <end position="788"/>
    </location>
</feature>
<name>A0A396ZB23_9LEPT</name>
<feature type="transmembrane region" description="Helical" evidence="1">
    <location>
        <begin position="533"/>
        <end position="556"/>
    </location>
</feature>
<feature type="transmembrane region" description="Helical" evidence="1">
    <location>
        <begin position="167"/>
        <end position="187"/>
    </location>
</feature>
<protein>
    <recommendedName>
        <fullName evidence="4">DUF2339 domain-containing protein</fullName>
    </recommendedName>
</protein>
<feature type="transmembrane region" description="Helical" evidence="1">
    <location>
        <begin position="328"/>
        <end position="347"/>
    </location>
</feature>
<feature type="transmembrane region" description="Helical" evidence="1">
    <location>
        <begin position="706"/>
        <end position="724"/>
    </location>
</feature>
<feature type="transmembrane region" description="Helical" evidence="1">
    <location>
        <begin position="297"/>
        <end position="316"/>
    </location>
</feature>
<feature type="transmembrane region" description="Helical" evidence="1">
    <location>
        <begin position="504"/>
        <end position="521"/>
    </location>
</feature>
<feature type="transmembrane region" description="Helical" evidence="1">
    <location>
        <begin position="1086"/>
        <end position="1104"/>
    </location>
</feature>
<dbReference type="RefSeq" id="WP_118967335.1">
    <property type="nucleotide sequence ID" value="NZ_QHCT01000001.1"/>
</dbReference>
<feature type="transmembrane region" description="Helical" evidence="1">
    <location>
        <begin position="1187"/>
        <end position="1206"/>
    </location>
</feature>
<keyword evidence="1" id="KW-0812">Transmembrane</keyword>
<feature type="transmembrane region" description="Helical" evidence="1">
    <location>
        <begin position="859"/>
        <end position="881"/>
    </location>
</feature>
<dbReference type="EMBL" id="QHCT01000001">
    <property type="protein sequence ID" value="RHX92501.1"/>
    <property type="molecule type" value="Genomic_DNA"/>
</dbReference>
<organism evidence="2 3">
    <name type="scientific">Leptospira stimsonii</name>
    <dbReference type="NCBI Taxonomy" id="2202203"/>
    <lineage>
        <taxon>Bacteria</taxon>
        <taxon>Pseudomonadati</taxon>
        <taxon>Spirochaetota</taxon>
        <taxon>Spirochaetia</taxon>
        <taxon>Leptospirales</taxon>
        <taxon>Leptospiraceae</taxon>
        <taxon>Leptospira</taxon>
    </lineage>
</organism>
<feature type="transmembrane region" description="Helical" evidence="1">
    <location>
        <begin position="1161"/>
        <end position="1181"/>
    </location>
</feature>
<feature type="transmembrane region" description="Helical" evidence="1">
    <location>
        <begin position="411"/>
        <end position="431"/>
    </location>
</feature>
<feature type="transmembrane region" description="Helical" evidence="1">
    <location>
        <begin position="968"/>
        <end position="987"/>
    </location>
</feature>
<feature type="transmembrane region" description="Helical" evidence="1">
    <location>
        <begin position="586"/>
        <end position="606"/>
    </location>
</feature>
<feature type="transmembrane region" description="Helical" evidence="1">
    <location>
        <begin position="669"/>
        <end position="685"/>
    </location>
</feature>
<evidence type="ECO:0000313" key="3">
    <source>
        <dbReference type="Proteomes" id="UP000265798"/>
    </source>
</evidence>
<feature type="transmembrane region" description="Helical" evidence="1">
    <location>
        <begin position="359"/>
        <end position="379"/>
    </location>
</feature>
<feature type="transmembrane region" description="Helical" evidence="1">
    <location>
        <begin position="467"/>
        <end position="484"/>
    </location>
</feature>
<feature type="transmembrane region" description="Helical" evidence="1">
    <location>
        <begin position="993"/>
        <end position="1016"/>
    </location>
</feature>
<feature type="transmembrane region" description="Helical" evidence="1">
    <location>
        <begin position="1056"/>
        <end position="1074"/>
    </location>
</feature>
<feature type="transmembrane region" description="Helical" evidence="1">
    <location>
        <begin position="1116"/>
        <end position="1135"/>
    </location>
</feature>
<feature type="transmembrane region" description="Helical" evidence="1">
    <location>
        <begin position="612"/>
        <end position="631"/>
    </location>
</feature>
<dbReference type="Proteomes" id="UP000265798">
    <property type="component" value="Unassembled WGS sequence"/>
</dbReference>
<feature type="transmembrane region" description="Helical" evidence="1">
    <location>
        <begin position="267"/>
        <end position="290"/>
    </location>
</feature>
<feature type="transmembrane region" description="Helical" evidence="1">
    <location>
        <begin position="199"/>
        <end position="217"/>
    </location>
</feature>
<evidence type="ECO:0008006" key="4">
    <source>
        <dbReference type="Google" id="ProtNLM"/>
    </source>
</evidence>
<dbReference type="AlphaFoldDB" id="A0A396ZB23"/>
<proteinExistence type="predicted"/>
<feature type="transmembrane region" description="Helical" evidence="1">
    <location>
        <begin position="385"/>
        <end position="404"/>
    </location>
</feature>
<evidence type="ECO:0000256" key="1">
    <source>
        <dbReference type="SAM" id="Phobius"/>
    </source>
</evidence>
<keyword evidence="1" id="KW-1133">Transmembrane helix</keyword>
<gene>
    <name evidence="2" type="ORF">DLM75_04760</name>
</gene>
<comment type="caution">
    <text evidence="2">The sequence shown here is derived from an EMBL/GenBank/DDBJ whole genome shotgun (WGS) entry which is preliminary data.</text>
</comment>
<evidence type="ECO:0000313" key="2">
    <source>
        <dbReference type="EMBL" id="RHX92501.1"/>
    </source>
</evidence>
<accession>A0A396ZB23</accession>
<feature type="transmembrane region" description="Helical" evidence="1">
    <location>
        <begin position="1237"/>
        <end position="1257"/>
    </location>
</feature>
<feature type="transmembrane region" description="Helical" evidence="1">
    <location>
        <begin position="229"/>
        <end position="247"/>
    </location>
</feature>
<feature type="transmembrane region" description="Helical" evidence="1">
    <location>
        <begin position="643"/>
        <end position="663"/>
    </location>
</feature>
<feature type="transmembrane region" description="Helical" evidence="1">
    <location>
        <begin position="437"/>
        <end position="455"/>
    </location>
</feature>
<feature type="transmembrane region" description="Helical" evidence="1">
    <location>
        <begin position="794"/>
        <end position="810"/>
    </location>
</feature>
<feature type="transmembrane region" description="Helical" evidence="1">
    <location>
        <begin position="562"/>
        <end position="579"/>
    </location>
</feature>
<feature type="transmembrane region" description="Helical" evidence="1">
    <location>
        <begin position="902"/>
        <end position="923"/>
    </location>
</feature>
<reference evidence="3" key="1">
    <citation type="submission" date="2018-05" db="EMBL/GenBank/DDBJ databases">
        <title>Leptospira yasudae sp. nov. and Leptospira stimsonii sp. nov., two pathogenic species of the genus Leptospira isolated from environmental sources.</title>
        <authorList>
            <person name="Casanovas-Massana A."/>
            <person name="Hamond C."/>
            <person name="Santos L.A."/>
            <person name="Hacker K.P."/>
            <person name="Balassiano I."/>
            <person name="Medeiros M.A."/>
            <person name="Reis M.G."/>
            <person name="Ko A.I."/>
            <person name="Wunder E.A."/>
        </authorList>
    </citation>
    <scope>NUCLEOTIDE SEQUENCE [LARGE SCALE GENOMIC DNA]</scope>
    <source>
        <strain evidence="3">Yale</strain>
    </source>
</reference>
<feature type="transmembrane region" description="Helical" evidence="1">
    <location>
        <begin position="1213"/>
        <end position="1231"/>
    </location>
</feature>